<accession>A0A8C6KFN5</accession>
<evidence type="ECO:0000256" key="3">
    <source>
        <dbReference type="ARBA" id="ARBA00009290"/>
    </source>
</evidence>
<reference evidence="13" key="2">
    <citation type="submission" date="2025-08" db="UniProtKB">
        <authorList>
            <consortium name="Ensembl"/>
        </authorList>
    </citation>
    <scope>IDENTIFICATION</scope>
</reference>
<dbReference type="Proteomes" id="UP000694548">
    <property type="component" value="Chromosome sgr02"/>
</dbReference>
<reference evidence="13" key="3">
    <citation type="submission" date="2025-09" db="UniProtKB">
        <authorList>
            <consortium name="Ensembl"/>
        </authorList>
    </citation>
    <scope>IDENTIFICATION</scope>
</reference>
<evidence type="ECO:0000313" key="13">
    <source>
        <dbReference type="Ensembl" id="ENSNFUP00015004165.1"/>
    </source>
</evidence>
<dbReference type="InterPro" id="IPR059117">
    <property type="entry name" value="APS_kinase_dom"/>
</dbReference>
<name>A0A8C6KFN5_NOTFU</name>
<keyword evidence="7" id="KW-0418">Kinase</keyword>
<evidence type="ECO:0000256" key="5">
    <source>
        <dbReference type="ARBA" id="ARBA00022695"/>
    </source>
</evidence>
<proteinExistence type="inferred from homology"/>
<dbReference type="SUPFAM" id="SSF52374">
    <property type="entry name" value="Nucleotidylyl transferase"/>
    <property type="match status" value="1"/>
</dbReference>
<dbReference type="NCBIfam" id="TIGR00339">
    <property type="entry name" value="sopT"/>
    <property type="match status" value="1"/>
</dbReference>
<evidence type="ECO:0000256" key="4">
    <source>
        <dbReference type="ARBA" id="ARBA00022679"/>
    </source>
</evidence>
<evidence type="ECO:0000259" key="10">
    <source>
        <dbReference type="Pfam" id="PF01583"/>
    </source>
</evidence>
<dbReference type="GeneTree" id="ENSGT00390000009613"/>
<feature type="domain" description="APS kinase" evidence="10">
    <location>
        <begin position="39"/>
        <end position="124"/>
    </location>
</feature>
<dbReference type="AlphaFoldDB" id="A0A8C6KFN5"/>
<dbReference type="GO" id="GO:0000103">
    <property type="term" value="P:sulfate assimilation"/>
    <property type="evidence" value="ECO:0007669"/>
    <property type="project" value="UniProtKB-UniPathway"/>
</dbReference>
<sequence>MTQISSFQGMQRATNVTYQAHHVSRNKRGQVVGTRGGFRGCTVWLTGLSGAGKTTVSMALEEYLVCHGIPCYTLDGDNIRQGLNKNLGFSPEDREENIRRIAEVARLFADAGLVCIASFISPYSRVSFTGIDSEYEKPEAPELVLKTDSCSVNECIQQLIDLLQERDIVPVDAAYDVKELYVQENKLDLAKADAETLPAVEIGKVDMQWVQVLAEGWATPLNGFMREREFLQCLHFDCLLDGGVINLSVPIVLPVSAADKERLDGVTAMALVYQGRRVAILRNPEFYEHRKEERCARQWGTTCKEHPYIKMVMESGDWLVGGDLQVLDRIYWNDGLDQYRLTPTELKQKFKEMNADAVFAFQLRNPVHNGHALLMQDTHKRLIERGYRRPVLLLHPLGGWTKDDDVPLPWRMKQHAAVLEEGILNPDTTIVAIFPSPMMYAGPTEVQWHCRARMVAGANFYIVGRDPAGMPHPETGKDLYEPTHGAKVLTMAPGLITLEIVPFKVAAYNKVKRAMDFYEAKNHQDYDFISGTRMRRMAREGQNPPDGFMAPKAWAVLKEYYKLLEKA</sequence>
<dbReference type="InterPro" id="IPR027417">
    <property type="entry name" value="P-loop_NTPase"/>
</dbReference>
<dbReference type="UniPathway" id="UPA00097"/>
<dbReference type="PANTHER" id="PTHR11055">
    <property type="entry name" value="BIFUNCTIONAL 3'-PHOSPHOADENOSINE 5'-PHOSPHOSULFATE SYNTHASE"/>
    <property type="match status" value="1"/>
</dbReference>
<dbReference type="Pfam" id="PF14306">
    <property type="entry name" value="PUA_2"/>
    <property type="match status" value="1"/>
</dbReference>
<dbReference type="SUPFAM" id="SSF88697">
    <property type="entry name" value="PUA domain-like"/>
    <property type="match status" value="1"/>
</dbReference>
<dbReference type="Gene3D" id="3.40.50.300">
    <property type="entry name" value="P-loop containing nucleotide triphosphate hydrolases"/>
    <property type="match status" value="2"/>
</dbReference>
<comment type="pathway">
    <text evidence="1">Sulfur metabolism; sulfate assimilation.</text>
</comment>
<keyword evidence="14" id="KW-1185">Reference proteome</keyword>
<dbReference type="Gene3D" id="3.40.50.620">
    <property type="entry name" value="HUPs"/>
    <property type="match status" value="1"/>
</dbReference>
<keyword evidence="5" id="KW-0548">Nucleotidyltransferase</keyword>
<dbReference type="GO" id="GO:0004781">
    <property type="term" value="F:sulfate adenylyltransferase (ATP) activity"/>
    <property type="evidence" value="ECO:0007669"/>
    <property type="project" value="InterPro"/>
</dbReference>
<dbReference type="Gene3D" id="3.10.400.10">
    <property type="entry name" value="Sulfate adenylyltransferase"/>
    <property type="match status" value="1"/>
</dbReference>
<dbReference type="Pfam" id="PF01583">
    <property type="entry name" value="APS_kinase"/>
    <property type="match status" value="1"/>
</dbReference>
<dbReference type="InterPro" id="IPR014729">
    <property type="entry name" value="Rossmann-like_a/b/a_fold"/>
</dbReference>
<dbReference type="SUPFAM" id="SSF52540">
    <property type="entry name" value="P-loop containing nucleoside triphosphate hydrolases"/>
    <property type="match status" value="1"/>
</dbReference>
<dbReference type="InterPro" id="IPR024951">
    <property type="entry name" value="Sulfurylase_cat_dom"/>
</dbReference>
<comment type="similarity">
    <text evidence="3">In the C-terminal section; belongs to the sulfate adenylyltransferase family.</text>
</comment>
<feature type="domain" description="ATP-sulfurylase PUA-like" evidence="12">
    <location>
        <begin position="176"/>
        <end position="328"/>
    </location>
</feature>
<evidence type="ECO:0000259" key="12">
    <source>
        <dbReference type="Pfam" id="PF14306"/>
    </source>
</evidence>
<organism evidence="13 14">
    <name type="scientific">Nothobranchius furzeri</name>
    <name type="common">Turquoise killifish</name>
    <dbReference type="NCBI Taxonomy" id="105023"/>
    <lineage>
        <taxon>Eukaryota</taxon>
        <taxon>Metazoa</taxon>
        <taxon>Chordata</taxon>
        <taxon>Craniata</taxon>
        <taxon>Vertebrata</taxon>
        <taxon>Euteleostomi</taxon>
        <taxon>Actinopterygii</taxon>
        <taxon>Neopterygii</taxon>
        <taxon>Teleostei</taxon>
        <taxon>Neoteleostei</taxon>
        <taxon>Acanthomorphata</taxon>
        <taxon>Ovalentaria</taxon>
        <taxon>Atherinomorphae</taxon>
        <taxon>Cyprinodontiformes</taxon>
        <taxon>Nothobranchiidae</taxon>
        <taxon>Nothobranchius</taxon>
    </lineage>
</organism>
<dbReference type="PANTHER" id="PTHR11055:SF17">
    <property type="entry name" value="BIFUNCTIONAL 3'-PHOSPHOADENOSINE 5'-PHOSPHOSULFATE SYNTHASE 1"/>
    <property type="match status" value="1"/>
</dbReference>
<dbReference type="InterPro" id="IPR025980">
    <property type="entry name" value="ATP-Sase_PUA-like_dom"/>
</dbReference>
<evidence type="ECO:0000256" key="6">
    <source>
        <dbReference type="ARBA" id="ARBA00022741"/>
    </source>
</evidence>
<dbReference type="Pfam" id="PF01747">
    <property type="entry name" value="ATP-sulfurylase"/>
    <property type="match status" value="1"/>
</dbReference>
<dbReference type="InterPro" id="IPR015947">
    <property type="entry name" value="PUA-like_sf"/>
</dbReference>
<keyword evidence="6" id="KW-0547">Nucleotide-binding</keyword>
<evidence type="ECO:0000256" key="8">
    <source>
        <dbReference type="ARBA" id="ARBA00022840"/>
    </source>
</evidence>
<dbReference type="Ensembl" id="ENSNFUT00015004401.1">
    <property type="protein sequence ID" value="ENSNFUP00015004165.1"/>
    <property type="gene ID" value="ENSNFUG00015002015.1"/>
</dbReference>
<evidence type="ECO:0000256" key="9">
    <source>
        <dbReference type="ARBA" id="ARBA00023268"/>
    </source>
</evidence>
<dbReference type="CDD" id="cd00517">
    <property type="entry name" value="ATPS"/>
    <property type="match status" value="1"/>
</dbReference>
<protein>
    <submittedName>
        <fullName evidence="13">3'-phosphoadenosine 5'-phosphosulfate synthase 1</fullName>
    </submittedName>
</protein>
<dbReference type="FunFam" id="3.40.50.620:FF:000006">
    <property type="entry name" value="bifunctional 3'-phosphoadenosine 5'-phosphosulfate synthase 1"/>
    <property type="match status" value="1"/>
</dbReference>
<dbReference type="InterPro" id="IPR002650">
    <property type="entry name" value="Sulphate_adenylyltransferase"/>
</dbReference>
<dbReference type="GO" id="GO:0050428">
    <property type="term" value="P:3'-phosphoadenosine 5'-phosphosulfate biosynthetic process"/>
    <property type="evidence" value="ECO:0007669"/>
    <property type="project" value="TreeGrafter"/>
</dbReference>
<evidence type="ECO:0000256" key="2">
    <source>
        <dbReference type="ARBA" id="ARBA00007268"/>
    </source>
</evidence>
<reference evidence="13" key="1">
    <citation type="submission" date="2014-08" db="EMBL/GenBank/DDBJ databases">
        <authorList>
            <person name="Senf B."/>
            <person name="Petzold A."/>
            <person name="Downie B.R."/>
            <person name="Koch P."/>
            <person name="Platzer M."/>
        </authorList>
    </citation>
    <scope>NUCLEOTIDE SEQUENCE [LARGE SCALE GENOMIC DNA]</scope>
    <source>
        <strain evidence="13">GRZ</strain>
    </source>
</reference>
<evidence type="ECO:0000256" key="1">
    <source>
        <dbReference type="ARBA" id="ARBA00005050"/>
    </source>
</evidence>
<keyword evidence="9" id="KW-0511">Multifunctional enzyme</keyword>
<dbReference type="CDD" id="cd02027">
    <property type="entry name" value="APSK"/>
    <property type="match status" value="1"/>
</dbReference>
<dbReference type="FunFam" id="3.10.400.10:FF:000001">
    <property type="entry name" value="bifunctional 3'-phosphoadenosine 5'-phosphosulfate synthase 1"/>
    <property type="match status" value="1"/>
</dbReference>
<keyword evidence="8" id="KW-0067">ATP-binding</keyword>
<evidence type="ECO:0000259" key="11">
    <source>
        <dbReference type="Pfam" id="PF01747"/>
    </source>
</evidence>
<dbReference type="GO" id="GO:0005524">
    <property type="term" value="F:ATP binding"/>
    <property type="evidence" value="ECO:0007669"/>
    <property type="project" value="UniProtKB-KW"/>
</dbReference>
<evidence type="ECO:0000313" key="14">
    <source>
        <dbReference type="Proteomes" id="UP000694548"/>
    </source>
</evidence>
<evidence type="ECO:0000256" key="7">
    <source>
        <dbReference type="ARBA" id="ARBA00022777"/>
    </source>
</evidence>
<gene>
    <name evidence="13" type="primary">PAPSS1</name>
    <name evidence="13" type="synonym">papss1</name>
</gene>
<feature type="domain" description="Sulphate adenylyltransferase catalytic" evidence="11">
    <location>
        <begin position="337"/>
        <end position="560"/>
    </location>
</feature>
<comment type="similarity">
    <text evidence="2">In the N-terminal section; belongs to the APS kinase family.</text>
</comment>
<keyword evidence="4" id="KW-0808">Transferase</keyword>
<dbReference type="GO" id="GO:0004020">
    <property type="term" value="F:adenylylsulfate kinase activity"/>
    <property type="evidence" value="ECO:0007669"/>
    <property type="project" value="InterPro"/>
</dbReference>